<evidence type="ECO:0000256" key="1">
    <source>
        <dbReference type="SAM" id="Phobius"/>
    </source>
</evidence>
<dbReference type="GeneID" id="36837686"/>
<evidence type="ECO:0000313" key="3">
    <source>
        <dbReference type="Proteomes" id="UP000248410"/>
    </source>
</evidence>
<evidence type="ECO:0000313" key="2">
    <source>
        <dbReference type="EMBL" id="AWR97309.1"/>
    </source>
</evidence>
<accession>A0A2U9IMM4</accession>
<organism evidence="2 3">
    <name type="scientific">Acidianus sulfidivorans JP7</name>
    <dbReference type="NCBI Taxonomy" id="619593"/>
    <lineage>
        <taxon>Archaea</taxon>
        <taxon>Thermoproteota</taxon>
        <taxon>Thermoprotei</taxon>
        <taxon>Sulfolobales</taxon>
        <taxon>Sulfolobaceae</taxon>
        <taxon>Acidianus</taxon>
    </lineage>
</organism>
<proteinExistence type="predicted"/>
<feature type="transmembrane region" description="Helical" evidence="1">
    <location>
        <begin position="109"/>
        <end position="128"/>
    </location>
</feature>
<dbReference type="InterPro" id="IPR049688">
    <property type="entry name" value="CedA_arc"/>
</dbReference>
<keyword evidence="1" id="KW-0472">Membrane</keyword>
<dbReference type="AlphaFoldDB" id="A0A2U9IMM4"/>
<keyword evidence="3" id="KW-1185">Reference proteome</keyword>
<feature type="transmembrane region" description="Helical" evidence="1">
    <location>
        <begin position="229"/>
        <end position="251"/>
    </location>
</feature>
<name>A0A2U9IMM4_9CREN</name>
<sequence>MINIGEVLLISSSLASLTYVIGALIMALPIPLYGVKKWGTRLITDGIYATIWTDIYGLTMYIIQYINNLLGASWSYYYQWIYAVLVEEVDLYAVIRTAYVFASVSQDPAITVFLAPLSFIFSFLTGLITTTETLLVISNVVYEYTPIFVALGILFLSMPFRIGRNIGSSLIAFGIVFYSALPYLPNFLTSLGINVLDLSTSSGNITDTINFLITQAIPLLIEGTLVFPIAYLIILSGITIGLGSAISGYSARMPIPIEIF</sequence>
<feature type="transmembrane region" description="Helical" evidence="1">
    <location>
        <begin position="16"/>
        <end position="35"/>
    </location>
</feature>
<dbReference type="KEGG" id="asul:DFR86_06915"/>
<reference evidence="2 3" key="1">
    <citation type="submission" date="2018-05" db="EMBL/GenBank/DDBJ databases">
        <title>Complete Genome Sequences of Extremely Thermoacidophilic, Metal-Mobilizing Type-Strain Members of the Archaeal Family Sulfolobaceae: Acidianus brierleyi DSM-1651T, Acidianus sulfidivorans DSM-18786T, Metallosphaera hakonensis DSM-7519T, and Metallosphaera prunae DSM-10039T.</title>
        <authorList>
            <person name="Counts J.A."/>
            <person name="Kelly R.M."/>
        </authorList>
    </citation>
    <scope>NUCLEOTIDE SEQUENCE [LARGE SCALE GENOMIC DNA]</scope>
    <source>
        <strain evidence="2 3">JP7</strain>
    </source>
</reference>
<keyword evidence="1" id="KW-1133">Transmembrane helix</keyword>
<dbReference type="OrthoDB" id="43622at2157"/>
<feature type="transmembrane region" description="Helical" evidence="1">
    <location>
        <begin position="47"/>
        <end position="66"/>
    </location>
</feature>
<dbReference type="NCBIfam" id="NF041796">
    <property type="entry name" value="Ced_CedA"/>
    <property type="match status" value="1"/>
</dbReference>
<protein>
    <submittedName>
        <fullName evidence="2">Uncharacterized protein</fullName>
    </submittedName>
</protein>
<feature type="transmembrane region" description="Helical" evidence="1">
    <location>
        <begin position="140"/>
        <end position="158"/>
    </location>
</feature>
<feature type="transmembrane region" description="Helical" evidence="1">
    <location>
        <begin position="170"/>
        <end position="188"/>
    </location>
</feature>
<keyword evidence="1" id="KW-0812">Transmembrane</keyword>
<gene>
    <name evidence="2" type="ORF">DFR86_06915</name>
</gene>
<dbReference type="Proteomes" id="UP000248410">
    <property type="component" value="Chromosome"/>
</dbReference>
<dbReference type="EMBL" id="CP029288">
    <property type="protein sequence ID" value="AWR97309.1"/>
    <property type="molecule type" value="Genomic_DNA"/>
</dbReference>
<dbReference type="RefSeq" id="WP_110380199.1">
    <property type="nucleotide sequence ID" value="NZ_CP029288.2"/>
</dbReference>